<evidence type="ECO:0000256" key="2">
    <source>
        <dbReference type="ARBA" id="ARBA00023015"/>
    </source>
</evidence>
<dbReference type="SUPFAM" id="SSF46785">
    <property type="entry name" value="Winged helix' DNA-binding domain"/>
    <property type="match status" value="1"/>
</dbReference>
<dbReference type="OrthoDB" id="1098508at2"/>
<keyword evidence="3" id="KW-0238">DNA-binding</keyword>
<keyword evidence="4" id="KW-0804">Transcription</keyword>
<evidence type="ECO:0000256" key="3">
    <source>
        <dbReference type="ARBA" id="ARBA00023125"/>
    </source>
</evidence>
<dbReference type="EMBL" id="SPPK01000001">
    <property type="protein sequence ID" value="TFU90479.1"/>
    <property type="molecule type" value="Genomic_DNA"/>
</dbReference>
<evidence type="ECO:0000313" key="5">
    <source>
        <dbReference type="EMBL" id="TFU90479.1"/>
    </source>
</evidence>
<dbReference type="Proteomes" id="UP000298285">
    <property type="component" value="Unassembled WGS sequence"/>
</dbReference>
<dbReference type="InterPro" id="IPR005650">
    <property type="entry name" value="BlaI_family"/>
</dbReference>
<dbReference type="Pfam" id="PF03965">
    <property type="entry name" value="Penicillinase_R"/>
    <property type="match status" value="1"/>
</dbReference>
<reference evidence="5 6" key="1">
    <citation type="submission" date="2019-03" db="EMBL/GenBank/DDBJ databases">
        <title>Diversity of the mouse oral microbiome.</title>
        <authorList>
            <person name="Joseph S."/>
            <person name="Aduse-Opoku J."/>
            <person name="Curtis M."/>
            <person name="Wade W."/>
            <person name="Hashim A."/>
        </authorList>
    </citation>
    <scope>NUCLEOTIDE SEQUENCE [LARGE SCALE GENOMIC DNA]</scope>
    <source>
        <strain evidence="5 6">P11</strain>
    </source>
</reference>
<dbReference type="InterPro" id="IPR036388">
    <property type="entry name" value="WH-like_DNA-bd_sf"/>
</dbReference>
<gene>
    <name evidence="5" type="ORF">E4T88_00435</name>
</gene>
<evidence type="ECO:0000256" key="1">
    <source>
        <dbReference type="ARBA" id="ARBA00011046"/>
    </source>
</evidence>
<comment type="similarity">
    <text evidence="1">Belongs to the BlaI transcriptional regulatory family.</text>
</comment>
<sequence length="123" mass="14153">MKNLTKKEEEIMDILWSQGPMRVKDIQDLYDDPKPHVNTISTLIRILEDKGYVGYEPTGKAYRYYALVSKDSFKKNTLTKIISEYFNNSYLGAVSSLVEEEKISVEDLKGLIEKVENAAKNKK</sequence>
<dbReference type="RefSeq" id="WP_135103511.1">
    <property type="nucleotide sequence ID" value="NZ_JADGKW010000001.1"/>
</dbReference>
<dbReference type="GO" id="GO:0003677">
    <property type="term" value="F:DNA binding"/>
    <property type="evidence" value="ECO:0007669"/>
    <property type="project" value="UniProtKB-KW"/>
</dbReference>
<organism evidence="5 6">
    <name type="scientific">Dysgonomonas mossii</name>
    <dbReference type="NCBI Taxonomy" id="163665"/>
    <lineage>
        <taxon>Bacteria</taxon>
        <taxon>Pseudomonadati</taxon>
        <taxon>Bacteroidota</taxon>
        <taxon>Bacteroidia</taxon>
        <taxon>Bacteroidales</taxon>
        <taxon>Dysgonomonadaceae</taxon>
        <taxon>Dysgonomonas</taxon>
    </lineage>
</organism>
<proteinExistence type="inferred from homology"/>
<dbReference type="PIRSF" id="PIRSF019455">
    <property type="entry name" value="CopR_AtkY"/>
    <property type="match status" value="1"/>
</dbReference>
<dbReference type="AlphaFoldDB" id="A0A4Y9IRT3"/>
<dbReference type="GO" id="GO:0045892">
    <property type="term" value="P:negative regulation of DNA-templated transcription"/>
    <property type="evidence" value="ECO:0007669"/>
    <property type="project" value="InterPro"/>
</dbReference>
<accession>A0A4Y9IRT3</accession>
<dbReference type="InterPro" id="IPR036390">
    <property type="entry name" value="WH_DNA-bd_sf"/>
</dbReference>
<comment type="caution">
    <text evidence="5">The sequence shown here is derived from an EMBL/GenBank/DDBJ whole genome shotgun (WGS) entry which is preliminary data.</text>
</comment>
<protein>
    <submittedName>
        <fullName evidence="5">BlaI/MecI/CopY family transcriptional regulator</fullName>
    </submittedName>
</protein>
<dbReference type="Gene3D" id="1.10.10.10">
    <property type="entry name" value="Winged helix-like DNA-binding domain superfamily/Winged helix DNA-binding domain"/>
    <property type="match status" value="1"/>
</dbReference>
<evidence type="ECO:0000313" key="6">
    <source>
        <dbReference type="Proteomes" id="UP000298285"/>
    </source>
</evidence>
<name>A0A4Y9IRT3_9BACT</name>
<evidence type="ECO:0000256" key="4">
    <source>
        <dbReference type="ARBA" id="ARBA00023163"/>
    </source>
</evidence>
<keyword evidence="2" id="KW-0805">Transcription regulation</keyword>